<dbReference type="SUPFAM" id="SSF158622">
    <property type="entry name" value="YheA/YmcA-like"/>
    <property type="match status" value="1"/>
</dbReference>
<name>A0A285CSH1_9BACI</name>
<dbReference type="Proteomes" id="UP000219546">
    <property type="component" value="Unassembled WGS sequence"/>
</dbReference>
<dbReference type="Pfam" id="PF06133">
    <property type="entry name" value="Com_YlbF"/>
    <property type="match status" value="1"/>
</dbReference>
<dbReference type="HAMAP" id="MF_01526">
    <property type="entry name" value="UPF0342"/>
    <property type="match status" value="1"/>
</dbReference>
<accession>A0A285CSH1</accession>
<dbReference type="AlphaFoldDB" id="A0A285CSH1"/>
<keyword evidence="3" id="KW-1185">Reference proteome</keyword>
<gene>
    <name evidence="2" type="ORF">SAMN05877753_103379</name>
</gene>
<evidence type="ECO:0000313" key="3">
    <source>
        <dbReference type="Proteomes" id="UP000219546"/>
    </source>
</evidence>
<dbReference type="InterPro" id="IPR023378">
    <property type="entry name" value="YheA/YmcA-like_dom_sf"/>
</dbReference>
<dbReference type="Gene3D" id="1.20.1500.10">
    <property type="entry name" value="YheA/YmcA-like"/>
    <property type="match status" value="1"/>
</dbReference>
<sequence>MSVNMYDAAYDLEKAVRQSQEFADLHKAYEDVEQDAAAQGIFQNFRNIQMQLQQKQMTGQPITDEEVQQAQKAAALAQQNQKIGKLLEVEQRMSMVITELNRIIMKPLEEIYGALEK</sequence>
<dbReference type="RefSeq" id="WP_097158287.1">
    <property type="nucleotide sequence ID" value="NZ_JBEPMQ010000002.1"/>
</dbReference>
<comment type="similarity">
    <text evidence="1">Belongs to the UPF0342 family.</text>
</comment>
<reference evidence="2 3" key="1">
    <citation type="submission" date="2017-08" db="EMBL/GenBank/DDBJ databases">
        <authorList>
            <person name="de Groot N.N."/>
        </authorList>
    </citation>
    <scope>NUCLEOTIDE SEQUENCE [LARGE SCALE GENOMIC DNA]</scope>
    <source>
        <strain evidence="2 3">JC228</strain>
    </source>
</reference>
<protein>
    <recommendedName>
        <fullName evidence="1">UPF0342 protein SAMN05877753_103379</fullName>
    </recommendedName>
</protein>
<organism evidence="2 3">
    <name type="scientific">Bacillus oleivorans</name>
    <dbReference type="NCBI Taxonomy" id="1448271"/>
    <lineage>
        <taxon>Bacteria</taxon>
        <taxon>Bacillati</taxon>
        <taxon>Bacillota</taxon>
        <taxon>Bacilli</taxon>
        <taxon>Bacillales</taxon>
        <taxon>Bacillaceae</taxon>
        <taxon>Bacillus</taxon>
    </lineage>
</organism>
<evidence type="ECO:0000256" key="1">
    <source>
        <dbReference type="HAMAP-Rule" id="MF_01526"/>
    </source>
</evidence>
<dbReference type="EMBL" id="OAOP01000003">
    <property type="protein sequence ID" value="SNX69996.1"/>
    <property type="molecule type" value="Genomic_DNA"/>
</dbReference>
<dbReference type="OrthoDB" id="9811402at2"/>
<proteinExistence type="inferred from homology"/>
<dbReference type="InterPro" id="IPR010368">
    <property type="entry name" value="Com_YlbF"/>
</dbReference>
<evidence type="ECO:0000313" key="2">
    <source>
        <dbReference type="EMBL" id="SNX69996.1"/>
    </source>
</evidence>